<evidence type="ECO:0000313" key="2">
    <source>
        <dbReference type="Proteomes" id="UP001551011"/>
    </source>
</evidence>
<reference evidence="1 2" key="1">
    <citation type="submission" date="2024-06" db="EMBL/GenBank/DDBJ databases">
        <title>The Natural Products Discovery Center: Release of the First 8490 Sequenced Strains for Exploring Actinobacteria Biosynthetic Diversity.</title>
        <authorList>
            <person name="Kalkreuter E."/>
            <person name="Kautsar S.A."/>
            <person name="Yang D."/>
            <person name="Bader C.D."/>
            <person name="Teijaro C.N."/>
            <person name="Fluegel L."/>
            <person name="Davis C.M."/>
            <person name="Simpson J.R."/>
            <person name="Lauterbach L."/>
            <person name="Steele A.D."/>
            <person name="Gui C."/>
            <person name="Meng S."/>
            <person name="Li G."/>
            <person name="Viehrig K."/>
            <person name="Ye F."/>
            <person name="Su P."/>
            <person name="Kiefer A.F."/>
            <person name="Nichols A."/>
            <person name="Cepeda A.J."/>
            <person name="Yan W."/>
            <person name="Fan B."/>
            <person name="Jiang Y."/>
            <person name="Adhikari A."/>
            <person name="Zheng C.-J."/>
            <person name="Schuster L."/>
            <person name="Cowan T.M."/>
            <person name="Smanski M.J."/>
            <person name="Chevrette M.G."/>
            <person name="De Carvalho L.P.S."/>
            <person name="Shen B."/>
        </authorList>
    </citation>
    <scope>NUCLEOTIDE SEQUENCE [LARGE SCALE GENOMIC DNA]</scope>
    <source>
        <strain evidence="1 2">NPDC020594</strain>
    </source>
</reference>
<keyword evidence="2" id="KW-1185">Reference proteome</keyword>
<proteinExistence type="predicted"/>
<dbReference type="EMBL" id="JBFAEG010000027">
    <property type="protein sequence ID" value="MEU5711511.1"/>
    <property type="molecule type" value="Genomic_DNA"/>
</dbReference>
<dbReference type="Proteomes" id="UP001551011">
    <property type="component" value="Unassembled WGS sequence"/>
</dbReference>
<accession>A0ABV3AHU6</accession>
<dbReference type="RefSeq" id="WP_031025837.1">
    <property type="nucleotide sequence ID" value="NZ_JBFAEG010000027.1"/>
</dbReference>
<sequence>MGLADSYTSHLLGSLAVPLDMAGTGVWRPDGVTTADESGIFRAVVPAEPGWAIGLTAYPLEAAIRLHTVRRPADRRRPRR</sequence>
<name>A0ABV3AHU6_9ACTN</name>
<gene>
    <name evidence="1" type="ORF">AB0H04_32430</name>
</gene>
<evidence type="ECO:0000313" key="1">
    <source>
        <dbReference type="EMBL" id="MEU5711511.1"/>
    </source>
</evidence>
<organism evidence="1 2">
    <name type="scientific">Streptomyces flaveolus</name>
    <dbReference type="NCBI Taxonomy" id="67297"/>
    <lineage>
        <taxon>Bacteria</taxon>
        <taxon>Bacillati</taxon>
        <taxon>Actinomycetota</taxon>
        <taxon>Actinomycetes</taxon>
        <taxon>Kitasatosporales</taxon>
        <taxon>Streptomycetaceae</taxon>
        <taxon>Streptomyces</taxon>
    </lineage>
</organism>
<comment type="caution">
    <text evidence="1">The sequence shown here is derived from an EMBL/GenBank/DDBJ whole genome shotgun (WGS) entry which is preliminary data.</text>
</comment>
<protein>
    <submittedName>
        <fullName evidence="1">Uncharacterized protein</fullName>
    </submittedName>
</protein>